<evidence type="ECO:0008006" key="4">
    <source>
        <dbReference type="Google" id="ProtNLM"/>
    </source>
</evidence>
<accession>A0AAQ3M7T7</accession>
<dbReference type="EMBL" id="CP138589">
    <property type="protein sequence ID" value="WPH03507.1"/>
    <property type="molecule type" value="Genomic_DNA"/>
</dbReference>
<dbReference type="PANTHER" id="PTHR35567:SF1">
    <property type="entry name" value="CONSERVED FUNGAL PROTEIN (AFU_ORTHOLOGUE AFUA_1G14230)"/>
    <property type="match status" value="1"/>
</dbReference>
<protein>
    <recommendedName>
        <fullName evidence="4">Malate dehydrogenase</fullName>
    </recommendedName>
</protein>
<dbReference type="AlphaFoldDB" id="A0AAQ3M7T7"/>
<dbReference type="Proteomes" id="UP001303373">
    <property type="component" value="Chromosome 10"/>
</dbReference>
<dbReference type="Pfam" id="PF11937">
    <property type="entry name" value="DUF3455"/>
    <property type="match status" value="1"/>
</dbReference>
<keyword evidence="3" id="KW-1185">Reference proteome</keyword>
<feature type="signal peptide" evidence="1">
    <location>
        <begin position="1"/>
        <end position="18"/>
    </location>
</feature>
<dbReference type="PANTHER" id="PTHR35567">
    <property type="entry name" value="MALATE DEHYDROGENASE (AFU_ORTHOLOGUE AFUA_2G13800)"/>
    <property type="match status" value="1"/>
</dbReference>
<organism evidence="2 3">
    <name type="scientific">Acrodontium crateriforme</name>
    <dbReference type="NCBI Taxonomy" id="150365"/>
    <lineage>
        <taxon>Eukaryota</taxon>
        <taxon>Fungi</taxon>
        <taxon>Dikarya</taxon>
        <taxon>Ascomycota</taxon>
        <taxon>Pezizomycotina</taxon>
        <taxon>Dothideomycetes</taxon>
        <taxon>Dothideomycetidae</taxon>
        <taxon>Mycosphaerellales</taxon>
        <taxon>Teratosphaeriaceae</taxon>
        <taxon>Acrodontium</taxon>
    </lineage>
</organism>
<dbReference type="InterPro" id="IPR021851">
    <property type="entry name" value="DUF3455"/>
</dbReference>
<proteinExistence type="predicted"/>
<evidence type="ECO:0000256" key="1">
    <source>
        <dbReference type="SAM" id="SignalP"/>
    </source>
</evidence>
<evidence type="ECO:0000313" key="3">
    <source>
        <dbReference type="Proteomes" id="UP001303373"/>
    </source>
</evidence>
<feature type="chain" id="PRO_5042932034" description="Malate dehydrogenase" evidence="1">
    <location>
        <begin position="19"/>
        <end position="257"/>
    </location>
</feature>
<keyword evidence="1" id="KW-0732">Signal</keyword>
<gene>
    <name evidence="2" type="ORF">R9X50_00638700</name>
</gene>
<sequence>MLFLQATVLFILSALASSAPTEKRWFGGANWWTHHASASSGYLDFGRRWPGAESSLSSCSLSGVKMPASSTPLPAPADGLTLSHVAIGRGTQNYTCDLSNATAVPAPVGALATLFNVTCLAASAPDLLSILPSIALELPVPSSSDVQDPINQDMSGHHYFIDLTTAFFNMDTSLHQYGSGAFKKVNAVPAPATAPKGQYGRGDGAVAWLKLDAKNDKDQIFQQVYRLNTAGGNPPKTCKGQKAAFEVQYAAEYWLFE</sequence>
<evidence type="ECO:0000313" key="2">
    <source>
        <dbReference type="EMBL" id="WPH03507.1"/>
    </source>
</evidence>
<reference evidence="2 3" key="1">
    <citation type="submission" date="2023-11" db="EMBL/GenBank/DDBJ databases">
        <title>An acidophilic fungus is an integral part of prey digestion in a carnivorous sundew plant.</title>
        <authorList>
            <person name="Tsai I.J."/>
        </authorList>
    </citation>
    <scope>NUCLEOTIDE SEQUENCE [LARGE SCALE GENOMIC DNA]</scope>
    <source>
        <strain evidence="2">169a</strain>
    </source>
</reference>
<name>A0AAQ3M7T7_9PEZI</name>